<reference evidence="6" key="1">
    <citation type="journal article" date="2017" name="Nature">
        <title>The sunflower genome provides insights into oil metabolism, flowering and Asterid evolution.</title>
        <authorList>
            <person name="Badouin H."/>
            <person name="Gouzy J."/>
            <person name="Grassa C.J."/>
            <person name="Murat F."/>
            <person name="Staton S.E."/>
            <person name="Cottret L."/>
            <person name="Lelandais-Briere C."/>
            <person name="Owens G.L."/>
            <person name="Carrere S."/>
            <person name="Mayjonade B."/>
            <person name="Legrand L."/>
            <person name="Gill N."/>
            <person name="Kane N.C."/>
            <person name="Bowers J.E."/>
            <person name="Hubner S."/>
            <person name="Bellec A."/>
            <person name="Berard A."/>
            <person name="Berges H."/>
            <person name="Blanchet N."/>
            <person name="Boniface M.C."/>
            <person name="Brunel D."/>
            <person name="Catrice O."/>
            <person name="Chaidir N."/>
            <person name="Claudel C."/>
            <person name="Donnadieu C."/>
            <person name="Faraut T."/>
            <person name="Fievet G."/>
            <person name="Helmstetter N."/>
            <person name="King M."/>
            <person name="Knapp S.J."/>
            <person name="Lai Z."/>
            <person name="Le Paslier M.C."/>
            <person name="Lippi Y."/>
            <person name="Lorenzon L."/>
            <person name="Mandel J.R."/>
            <person name="Marage G."/>
            <person name="Marchand G."/>
            <person name="Marquand E."/>
            <person name="Bret-Mestries E."/>
            <person name="Morien E."/>
            <person name="Nambeesan S."/>
            <person name="Nguyen T."/>
            <person name="Pegot-Espagnet P."/>
            <person name="Pouilly N."/>
            <person name="Raftis F."/>
            <person name="Sallet E."/>
            <person name="Schiex T."/>
            <person name="Thomas J."/>
            <person name="Vandecasteele C."/>
            <person name="Vares D."/>
            <person name="Vear F."/>
            <person name="Vautrin S."/>
            <person name="Crespi M."/>
            <person name="Mangin B."/>
            <person name="Burke J.M."/>
            <person name="Salse J."/>
            <person name="Munos S."/>
            <person name="Vincourt P."/>
            <person name="Rieseberg L.H."/>
            <person name="Langlade N.B."/>
        </authorList>
    </citation>
    <scope>NUCLEOTIDE SEQUENCE</scope>
    <source>
        <tissue evidence="6">Leaves</tissue>
    </source>
</reference>
<keyword evidence="3" id="KW-0804">Transcription</keyword>
<dbReference type="NCBIfam" id="TIGR01557">
    <property type="entry name" value="myb_SHAQKYF"/>
    <property type="match status" value="1"/>
</dbReference>
<reference evidence="6" key="2">
    <citation type="submission" date="2020-06" db="EMBL/GenBank/DDBJ databases">
        <title>Helianthus annuus Genome sequencing and assembly Release 2.</title>
        <authorList>
            <person name="Gouzy J."/>
            <person name="Langlade N."/>
            <person name="Munos S."/>
        </authorList>
    </citation>
    <scope>NUCLEOTIDE SEQUENCE</scope>
    <source>
        <tissue evidence="6">Leaves</tissue>
    </source>
</reference>
<dbReference type="CDD" id="cd00167">
    <property type="entry name" value="SANT"/>
    <property type="match status" value="1"/>
</dbReference>
<dbReference type="SUPFAM" id="SSF46689">
    <property type="entry name" value="Homeodomain-like"/>
    <property type="match status" value="1"/>
</dbReference>
<dbReference type="OrthoDB" id="1675439at2759"/>
<dbReference type="PANTHER" id="PTHR31442">
    <property type="entry name" value="HOMEODOMAIN-LIKE SUPERFAMILY PROTEIN-RELATED"/>
    <property type="match status" value="1"/>
</dbReference>
<dbReference type="Pfam" id="PF00249">
    <property type="entry name" value="Myb_DNA-binding"/>
    <property type="match status" value="1"/>
</dbReference>
<dbReference type="InterPro" id="IPR001005">
    <property type="entry name" value="SANT/Myb"/>
</dbReference>
<sequence>MSEQEDDGFMLEVFKSGAFLFIKRPLTIDAVRHIRQGVIRQRMHKLEKSTNKDTITKNRNNSIRNKGRCETKKQVHQLYNDDDDYDDYSDDNNYNGDSSMKKKVCMEWTKELHEKFLNALSQLGEERWFPKKILELMGVPGLTRMQVASHLQKYRKEKLKFDEKKPSQDRELPLNLFPQVLHEKKIGCMTSLQTGKQSNTPIGIDMSINRWQPINLMNNQIVRGSSMMNISNQGNIAQHIEYTQLPSGSVLGLNLEDTYGNRYTTTTNDYVHQTSGFHDFGQGSNDQDLSFVQRQSSEHIPNFLRDLGNKGPNFI</sequence>
<name>A0A9K3E6T7_HELAN</name>
<gene>
    <name evidence="6" type="ORF">HanXRQr2_Chr14g0624771</name>
</gene>
<dbReference type="Gene3D" id="1.10.10.60">
    <property type="entry name" value="Homeodomain-like"/>
    <property type="match status" value="1"/>
</dbReference>
<feature type="domain" description="HTH myb-type" evidence="5">
    <location>
        <begin position="108"/>
        <end position="159"/>
    </location>
</feature>
<dbReference type="PROSITE" id="PS51294">
    <property type="entry name" value="HTH_MYB"/>
    <property type="match status" value="1"/>
</dbReference>
<evidence type="ECO:0000313" key="7">
    <source>
        <dbReference type="Proteomes" id="UP000215914"/>
    </source>
</evidence>
<dbReference type="InterPro" id="IPR044841">
    <property type="entry name" value="LUX/BOA-like"/>
</dbReference>
<evidence type="ECO:0000313" key="6">
    <source>
        <dbReference type="EMBL" id="KAF5767477.1"/>
    </source>
</evidence>
<evidence type="ECO:0000256" key="1">
    <source>
        <dbReference type="ARBA" id="ARBA00004123"/>
    </source>
</evidence>
<proteinExistence type="predicted"/>
<keyword evidence="4" id="KW-0539">Nucleus</keyword>
<comment type="subcellular location">
    <subcellularLocation>
        <location evidence="1">Nucleus</location>
    </subcellularLocation>
</comment>
<keyword evidence="7" id="KW-1185">Reference proteome</keyword>
<evidence type="ECO:0000256" key="2">
    <source>
        <dbReference type="ARBA" id="ARBA00023015"/>
    </source>
</evidence>
<evidence type="ECO:0000256" key="3">
    <source>
        <dbReference type="ARBA" id="ARBA00023163"/>
    </source>
</evidence>
<keyword evidence="2" id="KW-0805">Transcription regulation</keyword>
<dbReference type="FunFam" id="1.10.10.60:FF:000007">
    <property type="entry name" value="Two-component response regulator"/>
    <property type="match status" value="1"/>
</dbReference>
<dbReference type="EMBL" id="MNCJ02000329">
    <property type="protein sequence ID" value="KAF5767477.1"/>
    <property type="molecule type" value="Genomic_DNA"/>
</dbReference>
<accession>A0A9K3E6T7</accession>
<dbReference type="GO" id="GO:0003677">
    <property type="term" value="F:DNA binding"/>
    <property type="evidence" value="ECO:0007669"/>
    <property type="project" value="InterPro"/>
</dbReference>
<dbReference type="Proteomes" id="UP000215914">
    <property type="component" value="Unassembled WGS sequence"/>
</dbReference>
<dbReference type="InterPro" id="IPR009057">
    <property type="entry name" value="Homeodomain-like_sf"/>
</dbReference>
<evidence type="ECO:0000259" key="5">
    <source>
        <dbReference type="PROSITE" id="PS51294"/>
    </source>
</evidence>
<protein>
    <submittedName>
        <fullName evidence="6">Transcription factor MYB-related family</fullName>
    </submittedName>
</protein>
<dbReference type="Gramene" id="mRNA:HanXRQr2_Chr14g0624771">
    <property type="protein sequence ID" value="mRNA:HanXRQr2_Chr14g0624771"/>
    <property type="gene ID" value="HanXRQr2_Chr14g0624771"/>
</dbReference>
<organism evidence="6 7">
    <name type="scientific">Helianthus annuus</name>
    <name type="common">Common sunflower</name>
    <dbReference type="NCBI Taxonomy" id="4232"/>
    <lineage>
        <taxon>Eukaryota</taxon>
        <taxon>Viridiplantae</taxon>
        <taxon>Streptophyta</taxon>
        <taxon>Embryophyta</taxon>
        <taxon>Tracheophyta</taxon>
        <taxon>Spermatophyta</taxon>
        <taxon>Magnoliopsida</taxon>
        <taxon>eudicotyledons</taxon>
        <taxon>Gunneridae</taxon>
        <taxon>Pentapetalae</taxon>
        <taxon>asterids</taxon>
        <taxon>campanulids</taxon>
        <taxon>Asterales</taxon>
        <taxon>Asteraceae</taxon>
        <taxon>Asteroideae</taxon>
        <taxon>Heliantheae alliance</taxon>
        <taxon>Heliantheae</taxon>
        <taxon>Helianthus</taxon>
    </lineage>
</organism>
<comment type="caution">
    <text evidence="6">The sequence shown here is derived from an EMBL/GenBank/DDBJ whole genome shotgun (WGS) entry which is preliminary data.</text>
</comment>
<dbReference type="GO" id="GO:0005634">
    <property type="term" value="C:nucleus"/>
    <property type="evidence" value="ECO:0000318"/>
    <property type="project" value="GO_Central"/>
</dbReference>
<dbReference type="InterPro" id="IPR017930">
    <property type="entry name" value="Myb_dom"/>
</dbReference>
<dbReference type="PANTHER" id="PTHR31442:SF32">
    <property type="entry name" value="TWO-COMPONENT RESPONSE REGULATOR ORR21-LIKE"/>
    <property type="match status" value="1"/>
</dbReference>
<dbReference type="InterPro" id="IPR006447">
    <property type="entry name" value="Myb_dom_plants"/>
</dbReference>
<evidence type="ECO:0000256" key="4">
    <source>
        <dbReference type="ARBA" id="ARBA00023242"/>
    </source>
</evidence>
<dbReference type="GO" id="GO:0003700">
    <property type="term" value="F:DNA-binding transcription factor activity"/>
    <property type="evidence" value="ECO:0000318"/>
    <property type="project" value="GO_Central"/>
</dbReference>
<dbReference type="AlphaFoldDB" id="A0A9K3E6T7"/>